<gene>
    <name evidence="2" type="ORF">ACFPP7_18940</name>
</gene>
<dbReference type="EMBL" id="JBHSMX010000061">
    <property type="protein sequence ID" value="MFC5522970.1"/>
    <property type="molecule type" value="Genomic_DNA"/>
</dbReference>
<sequence>MSISPFFRHLRSAYQSEMEDLTFDSDGRDVLRQRLADKRKEISFLLQMMELCPEMVAVIFHQGFRFQQPAQMDQLLGLEADELPDWGGLAEGIEMTPWASELAQAVLKAPGGEWFLTVAAALEYMAGKPAAAPAMQDDSEESDDAGANEDADHQEDFDADEDGDERASKEAGADWLVEQGFDRKD</sequence>
<comment type="caution">
    <text evidence="2">The sequence shown here is derived from an EMBL/GenBank/DDBJ whole genome shotgun (WGS) entry which is preliminary data.</text>
</comment>
<dbReference type="RefSeq" id="WP_068835106.1">
    <property type="nucleotide sequence ID" value="NZ_JBHSMX010000061.1"/>
</dbReference>
<organism evidence="2 3">
    <name type="scientific">Polaromonas jejuensis</name>
    <dbReference type="NCBI Taxonomy" id="457502"/>
    <lineage>
        <taxon>Bacteria</taxon>
        <taxon>Pseudomonadati</taxon>
        <taxon>Pseudomonadota</taxon>
        <taxon>Betaproteobacteria</taxon>
        <taxon>Burkholderiales</taxon>
        <taxon>Comamonadaceae</taxon>
        <taxon>Polaromonas</taxon>
    </lineage>
</organism>
<accession>A0ABW0QFC1</accession>
<protein>
    <submittedName>
        <fullName evidence="2">Uncharacterized protein</fullName>
    </submittedName>
</protein>
<feature type="compositionally biased region" description="Acidic residues" evidence="1">
    <location>
        <begin position="137"/>
        <end position="149"/>
    </location>
</feature>
<evidence type="ECO:0000313" key="3">
    <source>
        <dbReference type="Proteomes" id="UP001596084"/>
    </source>
</evidence>
<dbReference type="Proteomes" id="UP001596084">
    <property type="component" value="Unassembled WGS sequence"/>
</dbReference>
<evidence type="ECO:0000313" key="2">
    <source>
        <dbReference type="EMBL" id="MFC5522970.1"/>
    </source>
</evidence>
<name>A0ABW0QFC1_9BURK</name>
<feature type="region of interest" description="Disordered" evidence="1">
    <location>
        <begin position="131"/>
        <end position="185"/>
    </location>
</feature>
<reference evidence="3" key="1">
    <citation type="journal article" date="2019" name="Int. J. Syst. Evol. Microbiol.">
        <title>The Global Catalogue of Microorganisms (GCM) 10K type strain sequencing project: providing services to taxonomists for standard genome sequencing and annotation.</title>
        <authorList>
            <consortium name="The Broad Institute Genomics Platform"/>
            <consortium name="The Broad Institute Genome Sequencing Center for Infectious Disease"/>
            <person name="Wu L."/>
            <person name="Ma J."/>
        </authorList>
    </citation>
    <scope>NUCLEOTIDE SEQUENCE [LARGE SCALE GENOMIC DNA]</scope>
    <source>
        <strain evidence="3">CGMCC 4.7277</strain>
    </source>
</reference>
<evidence type="ECO:0000256" key="1">
    <source>
        <dbReference type="SAM" id="MobiDB-lite"/>
    </source>
</evidence>
<keyword evidence="3" id="KW-1185">Reference proteome</keyword>
<proteinExistence type="predicted"/>